<dbReference type="EMBL" id="CADCTZ010000624">
    <property type="protein sequence ID" value="CAA9357347.1"/>
    <property type="molecule type" value="Genomic_DNA"/>
</dbReference>
<feature type="domain" description="LD-carboxypeptidase N-terminal" evidence="7">
    <location>
        <begin position="14"/>
        <end position="138"/>
    </location>
</feature>
<comment type="similarity">
    <text evidence="1">Belongs to the peptidase S66 family.</text>
</comment>
<dbReference type="GO" id="GO:0106415">
    <property type="term" value="F:muramoyltetrapeptide carboxypeptidase activity"/>
    <property type="evidence" value="ECO:0007669"/>
    <property type="project" value="UniProtKB-EC"/>
</dbReference>
<dbReference type="EC" id="3.4.17.13" evidence="9"/>
<protein>
    <submittedName>
        <fullName evidence="9">Muramoyltetrapeptide carboxypeptidase</fullName>
        <ecNumber evidence="9">3.4.17.13</ecNumber>
    </submittedName>
</protein>
<proteinExistence type="inferred from homology"/>
<dbReference type="Pfam" id="PF02016">
    <property type="entry name" value="Peptidase_S66"/>
    <property type="match status" value="1"/>
</dbReference>
<evidence type="ECO:0000256" key="6">
    <source>
        <dbReference type="PIRSR" id="PIRSR028757-1"/>
    </source>
</evidence>
<reference evidence="9" key="1">
    <citation type="submission" date="2020-02" db="EMBL/GenBank/DDBJ databases">
        <authorList>
            <person name="Meier V. D."/>
        </authorList>
    </citation>
    <scope>NUCLEOTIDE SEQUENCE</scope>
    <source>
        <strain evidence="9">AVDCRST_MAG84</strain>
    </source>
</reference>
<keyword evidence="4 9" id="KW-0378">Hydrolase</keyword>
<gene>
    <name evidence="9" type="ORF">AVDCRST_MAG84-3230</name>
</gene>
<organism evidence="9">
    <name type="scientific">uncultured Microcoleus sp</name>
    <dbReference type="NCBI Taxonomy" id="259945"/>
    <lineage>
        <taxon>Bacteria</taxon>
        <taxon>Bacillati</taxon>
        <taxon>Cyanobacteriota</taxon>
        <taxon>Cyanophyceae</taxon>
        <taxon>Oscillatoriophycideae</taxon>
        <taxon>Oscillatoriales</taxon>
        <taxon>Microcoleaceae</taxon>
        <taxon>Microcoleus</taxon>
        <taxon>environmental samples</taxon>
    </lineage>
</organism>
<dbReference type="PANTHER" id="PTHR30237:SF2">
    <property type="entry name" value="MUREIN TETRAPEPTIDE CARBOXYPEPTIDASE"/>
    <property type="match status" value="1"/>
</dbReference>
<name>A0A6J4MES5_9CYAN</name>
<dbReference type="InterPro" id="IPR040921">
    <property type="entry name" value="Peptidase_S66C"/>
</dbReference>
<dbReference type="InterPro" id="IPR027478">
    <property type="entry name" value="LdcA_N"/>
</dbReference>
<evidence type="ECO:0000256" key="4">
    <source>
        <dbReference type="ARBA" id="ARBA00022801"/>
    </source>
</evidence>
<dbReference type="GO" id="GO:0008236">
    <property type="term" value="F:serine-type peptidase activity"/>
    <property type="evidence" value="ECO:0007669"/>
    <property type="project" value="UniProtKB-KW"/>
</dbReference>
<dbReference type="PIRSF" id="PIRSF028757">
    <property type="entry name" value="LD-carboxypeptidase"/>
    <property type="match status" value="1"/>
</dbReference>
<keyword evidence="5" id="KW-0720">Serine protease</keyword>
<evidence type="ECO:0000256" key="3">
    <source>
        <dbReference type="ARBA" id="ARBA00022670"/>
    </source>
</evidence>
<dbReference type="Pfam" id="PF17676">
    <property type="entry name" value="Peptidase_S66C"/>
    <property type="match status" value="1"/>
</dbReference>
<feature type="active site" description="Charge relay system" evidence="6">
    <location>
        <position position="279"/>
    </location>
</feature>
<feature type="active site" description="Charge relay system" evidence="6">
    <location>
        <position position="209"/>
    </location>
</feature>
<dbReference type="Gene3D" id="3.50.30.60">
    <property type="entry name" value="LD-carboxypeptidase A C-terminal domain-like"/>
    <property type="match status" value="1"/>
</dbReference>
<dbReference type="InterPro" id="IPR040449">
    <property type="entry name" value="Peptidase_S66_N"/>
</dbReference>
<dbReference type="InterPro" id="IPR029062">
    <property type="entry name" value="Class_I_gatase-like"/>
</dbReference>
<dbReference type="PANTHER" id="PTHR30237">
    <property type="entry name" value="MURAMOYLTETRAPEPTIDE CARBOXYPEPTIDASE"/>
    <property type="match status" value="1"/>
</dbReference>
<dbReference type="SUPFAM" id="SSF52317">
    <property type="entry name" value="Class I glutamine amidotransferase-like"/>
    <property type="match status" value="1"/>
</dbReference>
<evidence type="ECO:0000259" key="7">
    <source>
        <dbReference type="Pfam" id="PF02016"/>
    </source>
</evidence>
<dbReference type="SUPFAM" id="SSF141986">
    <property type="entry name" value="LD-carboxypeptidase A C-terminal domain-like"/>
    <property type="match status" value="1"/>
</dbReference>
<keyword evidence="2 9" id="KW-0121">Carboxypeptidase</keyword>
<feature type="domain" description="LD-carboxypeptidase C-terminal" evidence="8">
    <location>
        <begin position="178"/>
        <end position="294"/>
    </location>
</feature>
<evidence type="ECO:0000256" key="5">
    <source>
        <dbReference type="ARBA" id="ARBA00022825"/>
    </source>
</evidence>
<keyword evidence="3" id="KW-0645">Protease</keyword>
<evidence type="ECO:0000256" key="2">
    <source>
        <dbReference type="ARBA" id="ARBA00022645"/>
    </source>
</evidence>
<feature type="active site" description="Nucleophile" evidence="6">
    <location>
        <position position="119"/>
    </location>
</feature>
<dbReference type="GO" id="GO:0006508">
    <property type="term" value="P:proteolysis"/>
    <property type="evidence" value="ECO:0007669"/>
    <property type="project" value="UniProtKB-KW"/>
</dbReference>
<evidence type="ECO:0000259" key="8">
    <source>
        <dbReference type="Pfam" id="PF17676"/>
    </source>
</evidence>
<evidence type="ECO:0000256" key="1">
    <source>
        <dbReference type="ARBA" id="ARBA00010233"/>
    </source>
</evidence>
<dbReference type="AlphaFoldDB" id="A0A6J4MES5"/>
<evidence type="ECO:0000313" key="9">
    <source>
        <dbReference type="EMBL" id="CAA9357347.1"/>
    </source>
</evidence>
<dbReference type="CDD" id="cd07025">
    <property type="entry name" value="Peptidase_S66"/>
    <property type="match status" value="1"/>
</dbReference>
<accession>A0A6J4MES5</accession>
<dbReference type="InterPro" id="IPR027461">
    <property type="entry name" value="Carboxypeptidase_A_C_sf"/>
</dbReference>
<sequence>MTNIKWLQPGDLLRVIAPSGTLRELSTFERGVEIWKSRGYRVELSSGFDDRWGYLAGSDENRVRQLADALNDPDCRGILCVRGGFGSTRLLEKGNVAKAENSQFPPPDSHSPKWLIGFSDITALLWNQAKLGVWGVHGPMLTTLADEPDWSVDRLFDCIEGRPLQSLQGKGWGSGQATGRLFPANLTVASHLLGTPYQPDLTGVILAFEDVSEAPYRVDRMLTLWRMAGAFAGVRGIALGRFSRCEIDPSIPSFSIEEVLRDRLLDLNIPIVSDLPFGHEGVNAALPMGIMACLDAESGLLICGDKSQL</sequence>
<dbReference type="Gene3D" id="3.40.50.10740">
    <property type="entry name" value="Class I glutamine amidotransferase-like"/>
    <property type="match status" value="1"/>
</dbReference>
<dbReference type="InterPro" id="IPR003507">
    <property type="entry name" value="S66_fam"/>
</dbReference>